<sequence>MKFAWCEPCLQGQRLPPIEHSKTDWIFSSGIFPCDVLDQDKQSKASAALPNAVSAEPNNFGTVGNGPPDDRPCRRDIRRQIPSELLR</sequence>
<comment type="caution">
    <text evidence="2">The sequence shown here is derived from an EMBL/GenBank/DDBJ whole genome shotgun (WGS) entry which is preliminary data.</text>
</comment>
<feature type="compositionally biased region" description="Basic and acidic residues" evidence="1">
    <location>
        <begin position="68"/>
        <end position="87"/>
    </location>
</feature>
<dbReference type="EMBL" id="JYDO01000283">
    <property type="protein sequence ID" value="KRZ65900.1"/>
    <property type="molecule type" value="Genomic_DNA"/>
</dbReference>
<feature type="region of interest" description="Disordered" evidence="1">
    <location>
        <begin position="47"/>
        <end position="87"/>
    </location>
</feature>
<name>A0A0V1M2W6_9BILA</name>
<dbReference type="Proteomes" id="UP000054843">
    <property type="component" value="Unassembled WGS sequence"/>
</dbReference>
<organism evidence="2 4">
    <name type="scientific">Trichinella papuae</name>
    <dbReference type="NCBI Taxonomy" id="268474"/>
    <lineage>
        <taxon>Eukaryota</taxon>
        <taxon>Metazoa</taxon>
        <taxon>Ecdysozoa</taxon>
        <taxon>Nematoda</taxon>
        <taxon>Enoplea</taxon>
        <taxon>Dorylaimia</taxon>
        <taxon>Trichinellida</taxon>
        <taxon>Trichinellidae</taxon>
        <taxon>Trichinella</taxon>
    </lineage>
</organism>
<evidence type="ECO:0000313" key="3">
    <source>
        <dbReference type="EMBL" id="KRZ71336.1"/>
    </source>
</evidence>
<evidence type="ECO:0000313" key="2">
    <source>
        <dbReference type="EMBL" id="KRZ65900.1"/>
    </source>
</evidence>
<accession>A0A0V1M2W6</accession>
<keyword evidence="4" id="KW-1185">Reference proteome</keyword>
<proteinExistence type="predicted"/>
<dbReference type="AlphaFoldDB" id="A0A0V1M2W6"/>
<evidence type="ECO:0000313" key="4">
    <source>
        <dbReference type="Proteomes" id="UP000054843"/>
    </source>
</evidence>
<gene>
    <name evidence="3" type="ORF">T10_12857</name>
    <name evidence="2" type="ORF">T10_2940</name>
</gene>
<evidence type="ECO:0000256" key="1">
    <source>
        <dbReference type="SAM" id="MobiDB-lite"/>
    </source>
</evidence>
<protein>
    <submittedName>
        <fullName evidence="2">Uncharacterized protein</fullName>
    </submittedName>
</protein>
<reference evidence="2 4" key="1">
    <citation type="submission" date="2015-01" db="EMBL/GenBank/DDBJ databases">
        <title>Evolution of Trichinella species and genotypes.</title>
        <authorList>
            <person name="Korhonen P.K."/>
            <person name="Edoardo P."/>
            <person name="Giuseppe L.R."/>
            <person name="Gasser R.B."/>
        </authorList>
    </citation>
    <scope>NUCLEOTIDE SEQUENCE [LARGE SCALE GENOMIC DNA]</scope>
    <source>
        <strain evidence="2">ISS1980</strain>
    </source>
</reference>
<dbReference type="EMBL" id="JYDO01000098">
    <property type="protein sequence ID" value="KRZ71336.1"/>
    <property type="molecule type" value="Genomic_DNA"/>
</dbReference>